<dbReference type="Proteomes" id="UP000031668">
    <property type="component" value="Unassembled WGS sequence"/>
</dbReference>
<dbReference type="InterPro" id="IPR036188">
    <property type="entry name" value="FAD/NAD-bd_sf"/>
</dbReference>
<evidence type="ECO:0000313" key="3">
    <source>
        <dbReference type="Proteomes" id="UP000031668"/>
    </source>
</evidence>
<sequence length="324" mass="35521">MNTVFDVAVIGAGSTGATIAAMLAERQIKVILLEKALPASTGASAWSGGIFRQYEPDLALLALARLVPGSAVVTRAMQESRLKTGVEIQLTSAQYQHFRSQLSGSALFSEEERKQILAGLVPLSETGDVLRLKDCEGGFSAVRKYVTDLCSYVREHAVVLERTEISKVEFFADHIHLHGDLSVIRARFVVDACGAGGPFERSLEGIYARTVPFSRVYLDRAPERPVISYPASTYVLPLSKTLIQIGGSERHSASSLNGLPRTGQDSETLLRQKLDDTGIDTRGFQLLQQVVSWDSWTRDGRPVIWSTGYRFQSIATAGDDRFRV</sequence>
<reference evidence="2 3" key="1">
    <citation type="journal article" date="2014" name="Genome Biol. Evol.">
        <title>The genome of the myxosporean Thelohanellus kitauei shows adaptations to nutrient acquisition within its fish host.</title>
        <authorList>
            <person name="Yang Y."/>
            <person name="Xiong J."/>
            <person name="Zhou Z."/>
            <person name="Huo F."/>
            <person name="Miao W."/>
            <person name="Ran C."/>
            <person name="Liu Y."/>
            <person name="Zhang J."/>
            <person name="Feng J."/>
            <person name="Wang M."/>
            <person name="Wang M."/>
            <person name="Wang L."/>
            <person name="Yao B."/>
        </authorList>
    </citation>
    <scope>NUCLEOTIDE SEQUENCE [LARGE SCALE GENOMIC DNA]</scope>
    <source>
        <strain evidence="2">Wuqing</strain>
    </source>
</reference>
<dbReference type="PANTHER" id="PTHR43422:SF3">
    <property type="entry name" value="THIAMINE THIAZOLE SYNTHASE"/>
    <property type="match status" value="1"/>
</dbReference>
<evidence type="ECO:0000259" key="1">
    <source>
        <dbReference type="Pfam" id="PF01266"/>
    </source>
</evidence>
<dbReference type="AlphaFoldDB" id="A0A0C2IZH2"/>
<feature type="domain" description="FAD dependent oxidoreductase" evidence="1">
    <location>
        <begin position="6"/>
        <end position="272"/>
    </location>
</feature>
<protein>
    <recommendedName>
        <fullName evidence="1">FAD dependent oxidoreductase domain-containing protein</fullName>
    </recommendedName>
</protein>
<dbReference type="SUPFAM" id="SSF51905">
    <property type="entry name" value="FAD/NAD(P)-binding domain"/>
    <property type="match status" value="1"/>
</dbReference>
<accession>A0A0C2IZH2</accession>
<dbReference type="InterPro" id="IPR006076">
    <property type="entry name" value="FAD-dep_OxRdtase"/>
</dbReference>
<dbReference type="PANTHER" id="PTHR43422">
    <property type="entry name" value="THIAMINE THIAZOLE SYNTHASE"/>
    <property type="match status" value="1"/>
</dbReference>
<proteinExistence type="predicted"/>
<organism evidence="2 3">
    <name type="scientific">Thelohanellus kitauei</name>
    <name type="common">Myxosporean</name>
    <dbReference type="NCBI Taxonomy" id="669202"/>
    <lineage>
        <taxon>Eukaryota</taxon>
        <taxon>Metazoa</taxon>
        <taxon>Cnidaria</taxon>
        <taxon>Myxozoa</taxon>
        <taxon>Myxosporea</taxon>
        <taxon>Bivalvulida</taxon>
        <taxon>Platysporina</taxon>
        <taxon>Myxobolidae</taxon>
        <taxon>Thelohanellus</taxon>
    </lineage>
</organism>
<gene>
    <name evidence="2" type="ORF">RF11_01167</name>
</gene>
<keyword evidence="3" id="KW-1185">Reference proteome</keyword>
<name>A0A0C2IZH2_THEKT</name>
<evidence type="ECO:0000313" key="2">
    <source>
        <dbReference type="EMBL" id="KII62192.1"/>
    </source>
</evidence>
<dbReference type="Pfam" id="PF01266">
    <property type="entry name" value="DAO"/>
    <property type="match status" value="1"/>
</dbReference>
<dbReference type="Gene3D" id="3.30.9.10">
    <property type="entry name" value="D-Amino Acid Oxidase, subunit A, domain 2"/>
    <property type="match status" value="1"/>
</dbReference>
<comment type="caution">
    <text evidence="2">The sequence shown here is derived from an EMBL/GenBank/DDBJ whole genome shotgun (WGS) entry which is preliminary data.</text>
</comment>
<dbReference type="Gene3D" id="3.50.50.60">
    <property type="entry name" value="FAD/NAD(P)-binding domain"/>
    <property type="match status" value="1"/>
</dbReference>
<dbReference type="EMBL" id="JWZT01005091">
    <property type="protein sequence ID" value="KII62192.1"/>
    <property type="molecule type" value="Genomic_DNA"/>
</dbReference>